<sequence>MPAYDPEIQENDRTLTDVPATDDGLLELPVYPLIHFIRSDVEENIDTSLTWSQLTTPEINFTVVRPLVLKYAKAHNPAVVYAMLVVRSHFQSLAENNLAFTGIIQTRASLCELLAVKLLRHFTSSQVELTTVLTHPWSPLQSAPDRVVEQVKIIVGDNPAYLDEAASVLEVAISTESKHFCSSPLVQNIITDIWMGRVVFSTSSTRSLVQDNYKSKAVSIYDPRDAPFFDHYRLRVPRYRAIMEFVNFAVLLFLFIVCLSSKNLSHITASEVVFMVFVLGFMLDEFAASQEHGWTSRLFEVQIRFISSHFFIFLAYFGLRIKGIIHHDEWYSDLAFDILSCGACILFPRMAFFSISNNVGHPVCHPPRSFPPRLAQCVSSALKGMIADFLYFIAIAAICFSGLLFTLHGLAGDKWPVKDIGWLMVQIWFGNTSLSFEEATSFHPIFGPILMASITEFFRHLVLISILSNTFARINEASTEEFLFQFAISTLEGVKADAVLVYQPPFNLAAYAILSVLSWFFSPRVVHTANVFMIRVTSFPMLVAIACYERFVLPGPGLVESSKGVASVLYNIVPRQVQDLPFFEYVLYFVV</sequence>
<dbReference type="Pfam" id="PF23317">
    <property type="entry name" value="YVC1_C"/>
    <property type="match status" value="1"/>
</dbReference>
<dbReference type="InterPro" id="IPR056337">
    <property type="entry name" value="LHD_YVC1"/>
</dbReference>
<keyword evidence="1" id="KW-0812">Transmembrane</keyword>
<feature type="transmembrane region" description="Helical" evidence="1">
    <location>
        <begin position="241"/>
        <end position="260"/>
    </location>
</feature>
<accession>A0A9P6B092</accession>
<keyword evidence="1" id="KW-1133">Transmembrane helix</keyword>
<dbReference type="PANTHER" id="PTHR35859">
    <property type="entry name" value="NONSELECTIVE CATION CHANNEL PROTEIN"/>
    <property type="match status" value="1"/>
</dbReference>
<feature type="transmembrane region" description="Helical" evidence="1">
    <location>
        <begin position="389"/>
        <end position="410"/>
    </location>
</feature>
<evidence type="ECO:0000259" key="2">
    <source>
        <dbReference type="Pfam" id="PF23190"/>
    </source>
</evidence>
<dbReference type="AlphaFoldDB" id="A0A9P6B092"/>
<feature type="transmembrane region" description="Helical" evidence="1">
    <location>
        <begin position="532"/>
        <end position="553"/>
    </location>
</feature>
<keyword evidence="1" id="KW-0472">Membrane</keyword>
<dbReference type="InterPro" id="IPR052971">
    <property type="entry name" value="TRP_calcium_channel"/>
</dbReference>
<reference evidence="4" key="1">
    <citation type="journal article" date="2020" name="Nat. Commun.">
        <title>Large-scale genome sequencing of mycorrhizal fungi provides insights into the early evolution of symbiotic traits.</title>
        <authorList>
            <person name="Miyauchi S."/>
            <person name="Kiss E."/>
            <person name="Kuo A."/>
            <person name="Drula E."/>
            <person name="Kohler A."/>
            <person name="Sanchez-Garcia M."/>
            <person name="Morin E."/>
            <person name="Andreopoulos B."/>
            <person name="Barry K.W."/>
            <person name="Bonito G."/>
            <person name="Buee M."/>
            <person name="Carver A."/>
            <person name="Chen C."/>
            <person name="Cichocki N."/>
            <person name="Clum A."/>
            <person name="Culley D."/>
            <person name="Crous P.W."/>
            <person name="Fauchery L."/>
            <person name="Girlanda M."/>
            <person name="Hayes R.D."/>
            <person name="Keri Z."/>
            <person name="LaButti K."/>
            <person name="Lipzen A."/>
            <person name="Lombard V."/>
            <person name="Magnuson J."/>
            <person name="Maillard F."/>
            <person name="Murat C."/>
            <person name="Nolan M."/>
            <person name="Ohm R.A."/>
            <person name="Pangilinan J."/>
            <person name="Pereira M.F."/>
            <person name="Perotto S."/>
            <person name="Peter M."/>
            <person name="Pfister S."/>
            <person name="Riley R."/>
            <person name="Sitrit Y."/>
            <person name="Stielow J.B."/>
            <person name="Szollosi G."/>
            <person name="Zifcakova L."/>
            <person name="Stursova M."/>
            <person name="Spatafora J.W."/>
            <person name="Tedersoo L."/>
            <person name="Vaario L.M."/>
            <person name="Yamada A."/>
            <person name="Yan M."/>
            <person name="Wang P."/>
            <person name="Xu J."/>
            <person name="Bruns T."/>
            <person name="Baldrian P."/>
            <person name="Vilgalys R."/>
            <person name="Dunand C."/>
            <person name="Henrissat B."/>
            <person name="Grigoriev I.V."/>
            <person name="Hibbett D."/>
            <person name="Nagy L.G."/>
            <person name="Martin F.M."/>
        </authorList>
    </citation>
    <scope>NUCLEOTIDE SEQUENCE</scope>
    <source>
        <strain evidence="4">UP504</strain>
    </source>
</reference>
<dbReference type="PANTHER" id="PTHR35859:SF1">
    <property type="entry name" value="NONSELECTIVE CATION CHANNEL PROTEIN"/>
    <property type="match status" value="1"/>
</dbReference>
<protein>
    <submittedName>
        <fullName evidence="4">Uncharacterized protein</fullName>
    </submittedName>
</protein>
<feature type="transmembrane region" description="Helical" evidence="1">
    <location>
        <begin position="508"/>
        <end position="526"/>
    </location>
</feature>
<gene>
    <name evidence="4" type="ORF">BS47DRAFT_1294946</name>
</gene>
<name>A0A9P6B092_9AGAM</name>
<organism evidence="4 5">
    <name type="scientific">Hydnum rufescens UP504</name>
    <dbReference type="NCBI Taxonomy" id="1448309"/>
    <lineage>
        <taxon>Eukaryota</taxon>
        <taxon>Fungi</taxon>
        <taxon>Dikarya</taxon>
        <taxon>Basidiomycota</taxon>
        <taxon>Agaricomycotina</taxon>
        <taxon>Agaricomycetes</taxon>
        <taxon>Cantharellales</taxon>
        <taxon>Hydnaceae</taxon>
        <taxon>Hydnum</taxon>
    </lineage>
</organism>
<evidence type="ECO:0000313" key="5">
    <source>
        <dbReference type="Proteomes" id="UP000886523"/>
    </source>
</evidence>
<feature type="transmembrane region" description="Helical" evidence="1">
    <location>
        <begin position="272"/>
        <end position="289"/>
    </location>
</feature>
<dbReference type="Pfam" id="PF23190">
    <property type="entry name" value="LHD_TRPY1"/>
    <property type="match status" value="1"/>
</dbReference>
<proteinExistence type="predicted"/>
<dbReference type="Proteomes" id="UP000886523">
    <property type="component" value="Unassembled WGS sequence"/>
</dbReference>
<dbReference type="InterPro" id="IPR056336">
    <property type="entry name" value="YVC1_C"/>
</dbReference>
<evidence type="ECO:0000259" key="3">
    <source>
        <dbReference type="Pfam" id="PF23317"/>
    </source>
</evidence>
<dbReference type="EMBL" id="MU128959">
    <property type="protein sequence ID" value="KAF9514620.1"/>
    <property type="molecule type" value="Genomic_DNA"/>
</dbReference>
<feature type="domain" description="Calcium channel YVC1-like C-terminal transmembrane" evidence="3">
    <location>
        <begin position="248"/>
        <end position="553"/>
    </location>
</feature>
<evidence type="ECO:0000313" key="4">
    <source>
        <dbReference type="EMBL" id="KAF9514620.1"/>
    </source>
</evidence>
<keyword evidence="5" id="KW-1185">Reference proteome</keyword>
<feature type="domain" description="YVC1 N-terminal linker helical" evidence="2">
    <location>
        <begin position="32"/>
        <end position="216"/>
    </location>
</feature>
<feature type="transmembrane region" description="Helical" evidence="1">
    <location>
        <begin position="301"/>
        <end position="319"/>
    </location>
</feature>
<comment type="caution">
    <text evidence="4">The sequence shown here is derived from an EMBL/GenBank/DDBJ whole genome shotgun (WGS) entry which is preliminary data.</text>
</comment>
<evidence type="ECO:0000256" key="1">
    <source>
        <dbReference type="SAM" id="Phobius"/>
    </source>
</evidence>
<dbReference type="OrthoDB" id="2373987at2759"/>